<evidence type="ECO:0000256" key="2">
    <source>
        <dbReference type="ARBA" id="ARBA00022963"/>
    </source>
</evidence>
<comment type="caution">
    <text evidence="6">The sequence shown here is derived from an EMBL/GenBank/DDBJ whole genome shotgun (WGS) entry which is preliminary data.</text>
</comment>
<keyword evidence="7" id="KW-1185">Reference proteome</keyword>
<evidence type="ECO:0000256" key="3">
    <source>
        <dbReference type="ARBA" id="ARBA00023098"/>
    </source>
</evidence>
<evidence type="ECO:0000259" key="5">
    <source>
        <dbReference type="PROSITE" id="PS51635"/>
    </source>
</evidence>
<feature type="active site" description="Nucleophile" evidence="4">
    <location>
        <position position="109"/>
    </location>
</feature>
<dbReference type="Proteomes" id="UP000286045">
    <property type="component" value="Unassembled WGS sequence"/>
</dbReference>
<protein>
    <recommendedName>
        <fullName evidence="5">PNPLA domain-containing protein</fullName>
    </recommendedName>
</protein>
<dbReference type="InterPro" id="IPR016035">
    <property type="entry name" value="Acyl_Trfase/lysoPLipase"/>
</dbReference>
<dbReference type="GO" id="GO:0047499">
    <property type="term" value="F:calcium-independent phospholipase A2 activity"/>
    <property type="evidence" value="ECO:0007669"/>
    <property type="project" value="TreeGrafter"/>
</dbReference>
<dbReference type="EMBL" id="RYZI01000209">
    <property type="protein sequence ID" value="RWA08268.1"/>
    <property type="molecule type" value="Genomic_DNA"/>
</dbReference>
<dbReference type="PROSITE" id="PS51635">
    <property type="entry name" value="PNPLA"/>
    <property type="match status" value="1"/>
</dbReference>
<name>A0A439D1H9_9PEZI</name>
<evidence type="ECO:0000313" key="6">
    <source>
        <dbReference type="EMBL" id="RWA08268.1"/>
    </source>
</evidence>
<proteinExistence type="predicted"/>
<dbReference type="GO" id="GO:0019369">
    <property type="term" value="P:arachidonate metabolic process"/>
    <property type="evidence" value="ECO:0007669"/>
    <property type="project" value="TreeGrafter"/>
</dbReference>
<dbReference type="InterPro" id="IPR002641">
    <property type="entry name" value="PNPLA_dom"/>
</dbReference>
<sequence length="520" mass="59888">MAGPSTATRDLHLAEPHDQVARNEHGPWFQKIALSFDGGGVRGYWSLLVLQHLMLVIREIETNQDGTTRSSFHPCEKPDNVSHLPNLLNQTSYTPFLPCHYFDYIGGTSTGALIAILLSKFRMTVEDCLREYEDMARVIFGHPRLIHRMNALMPRNKYSMKILEKAIKEVIDRRVQVRIEDDTDPLFQTEIDTCRGIVLATQLVEGRVVAKRFLFRSYTPYSEKKRKNAQATDNFLLNNPHEGIRTSLLKVALAGTAAPFYFGHYHTVLSTAQVQAAKRVQTDLSRVETEPGRRKGKLHVPEGKSSYEFQDAGFSRANNPCHELYREIQSHHGDNVPVLVSIGTARRKESFVGEGAVATIKRGFHQLGDPEEVHGLMEGEGVRGSCVYYRLNDEDGINVDMDEWKPKKVGSITITTMRTKFNEWLEKDGVEDKFKECAKHLVRLRRIRMTTPRWERFALGQYFVCQVQNCPKDRDNQWLDRVDFENHLKREHREEDYRGDLESVLNTCRRILVYRSRRPS</sequence>
<dbReference type="Pfam" id="PF01734">
    <property type="entry name" value="Patatin"/>
    <property type="match status" value="1"/>
</dbReference>
<evidence type="ECO:0000256" key="4">
    <source>
        <dbReference type="PROSITE-ProRule" id="PRU01161"/>
    </source>
</evidence>
<comment type="caution">
    <text evidence="4">Lacks conserved residue(s) required for the propagation of feature annotation.</text>
</comment>
<dbReference type="GO" id="GO:0016020">
    <property type="term" value="C:membrane"/>
    <property type="evidence" value="ECO:0007669"/>
    <property type="project" value="TreeGrafter"/>
</dbReference>
<dbReference type="GO" id="GO:0046486">
    <property type="term" value="P:glycerolipid metabolic process"/>
    <property type="evidence" value="ECO:0007669"/>
    <property type="project" value="UniProtKB-ARBA"/>
</dbReference>
<evidence type="ECO:0000313" key="7">
    <source>
        <dbReference type="Proteomes" id="UP000286045"/>
    </source>
</evidence>
<feature type="short sequence motif" description="GXSXG" evidence="4">
    <location>
        <begin position="107"/>
        <end position="111"/>
    </location>
</feature>
<keyword evidence="1 4" id="KW-0378">Hydrolase</keyword>
<evidence type="ECO:0000256" key="1">
    <source>
        <dbReference type="ARBA" id="ARBA00022801"/>
    </source>
</evidence>
<feature type="domain" description="PNPLA" evidence="5">
    <location>
        <begin position="34"/>
        <end position="325"/>
    </location>
</feature>
<gene>
    <name evidence="6" type="ORF">EKO27_g6829</name>
</gene>
<dbReference type="PANTHER" id="PTHR24185">
    <property type="entry name" value="CALCIUM-INDEPENDENT PHOSPHOLIPASE A2-GAMMA"/>
    <property type="match status" value="1"/>
</dbReference>
<feature type="short sequence motif" description="GXGXXG" evidence="4">
    <location>
        <begin position="38"/>
        <end position="43"/>
    </location>
</feature>
<keyword evidence="3 4" id="KW-0443">Lipid metabolism</keyword>
<accession>A0A439D1H9</accession>
<organism evidence="6 7">
    <name type="scientific">Xylaria grammica</name>
    <dbReference type="NCBI Taxonomy" id="363999"/>
    <lineage>
        <taxon>Eukaryota</taxon>
        <taxon>Fungi</taxon>
        <taxon>Dikarya</taxon>
        <taxon>Ascomycota</taxon>
        <taxon>Pezizomycotina</taxon>
        <taxon>Sordariomycetes</taxon>
        <taxon>Xylariomycetidae</taxon>
        <taxon>Xylariales</taxon>
        <taxon>Xylariaceae</taxon>
        <taxon>Xylaria</taxon>
    </lineage>
</organism>
<dbReference type="AlphaFoldDB" id="A0A439D1H9"/>
<feature type="active site" description="Proton acceptor" evidence="4">
    <location>
        <position position="311"/>
    </location>
</feature>
<reference evidence="6 7" key="1">
    <citation type="submission" date="2018-12" db="EMBL/GenBank/DDBJ databases">
        <title>Draft genome sequence of Xylaria grammica IHI A82.</title>
        <authorList>
            <person name="Buettner E."/>
            <person name="Kellner H."/>
        </authorList>
    </citation>
    <scope>NUCLEOTIDE SEQUENCE [LARGE SCALE GENOMIC DNA]</scope>
    <source>
        <strain evidence="6 7">IHI A82</strain>
    </source>
</reference>
<dbReference type="GO" id="GO:0016042">
    <property type="term" value="P:lipid catabolic process"/>
    <property type="evidence" value="ECO:0007669"/>
    <property type="project" value="UniProtKB-UniRule"/>
</dbReference>
<dbReference type="SUPFAM" id="SSF52151">
    <property type="entry name" value="FabD/lysophospholipase-like"/>
    <property type="match status" value="1"/>
</dbReference>
<keyword evidence="2 4" id="KW-0442">Lipid degradation</keyword>
<dbReference type="Gene3D" id="3.40.1090.10">
    <property type="entry name" value="Cytosolic phospholipase A2 catalytic domain"/>
    <property type="match status" value="1"/>
</dbReference>
<dbReference type="STRING" id="363999.A0A439D1H9"/>
<dbReference type="PANTHER" id="PTHR24185:SF1">
    <property type="entry name" value="CALCIUM-INDEPENDENT PHOSPHOLIPASE A2-GAMMA"/>
    <property type="match status" value="1"/>
</dbReference>